<evidence type="ECO:0000256" key="1">
    <source>
        <dbReference type="ARBA" id="ARBA00005361"/>
    </source>
</evidence>
<dbReference type="Proteomes" id="UP001162162">
    <property type="component" value="Unassembled WGS sequence"/>
</dbReference>
<dbReference type="GO" id="GO:0005737">
    <property type="term" value="C:cytoplasm"/>
    <property type="evidence" value="ECO:0007669"/>
    <property type="project" value="TreeGrafter"/>
</dbReference>
<dbReference type="PANTHER" id="PTHR21255">
    <property type="entry name" value="T-COMPLEX-ASSOCIATED-TESTIS-EXPRESSED 1/ DYNEIN LIGHT CHAIN"/>
    <property type="match status" value="1"/>
</dbReference>
<accession>A0AAV8XZ99</accession>
<dbReference type="FunFam" id="3.30.1140.40:FF:000003">
    <property type="entry name" value="tctex1 domain-containing protein 2"/>
    <property type="match status" value="1"/>
</dbReference>
<sequence length="153" mass="17415">MDDEYDEIGPEDAISPVASTSEQEKPSQCSHDSILPINSYQIKPSLQEKFKEIPVKEIIRNTVSSVLSGKSYEPENIKKWTINIANEINEKVKELQMKRYKHIVQVIIGEMRGAGVKSGVRCLWDSDVDGYTSEIFMNESIFCITTVFAVYLY</sequence>
<dbReference type="GO" id="GO:0007018">
    <property type="term" value="P:microtubule-based movement"/>
    <property type="evidence" value="ECO:0007669"/>
    <property type="project" value="TreeGrafter"/>
</dbReference>
<proteinExistence type="inferred from homology"/>
<comment type="similarity">
    <text evidence="1">Belongs to the dynein light chain Tctex-type family.</text>
</comment>
<keyword evidence="4" id="KW-1185">Reference proteome</keyword>
<feature type="compositionally biased region" description="Polar residues" evidence="2">
    <location>
        <begin position="17"/>
        <end position="32"/>
    </location>
</feature>
<dbReference type="GO" id="GO:0045505">
    <property type="term" value="F:dynein intermediate chain binding"/>
    <property type="evidence" value="ECO:0007669"/>
    <property type="project" value="TreeGrafter"/>
</dbReference>
<gene>
    <name evidence="3" type="ORF">NQ318_020877</name>
</gene>
<reference evidence="3" key="1">
    <citation type="journal article" date="2023" name="Insect Mol. Biol.">
        <title>Genome sequencing provides insights into the evolution of gene families encoding plant cell wall-degrading enzymes in longhorned beetles.</title>
        <authorList>
            <person name="Shin N.R."/>
            <person name="Okamura Y."/>
            <person name="Kirsch R."/>
            <person name="Pauchet Y."/>
        </authorList>
    </citation>
    <scope>NUCLEOTIDE SEQUENCE</scope>
    <source>
        <strain evidence="3">AMC_N1</strain>
    </source>
</reference>
<name>A0AAV8XZ99_9CUCU</name>
<evidence type="ECO:0000313" key="4">
    <source>
        <dbReference type="Proteomes" id="UP001162162"/>
    </source>
</evidence>
<evidence type="ECO:0000256" key="2">
    <source>
        <dbReference type="SAM" id="MobiDB-lite"/>
    </source>
</evidence>
<dbReference type="Pfam" id="PF03645">
    <property type="entry name" value="Tctex-1"/>
    <property type="match status" value="1"/>
</dbReference>
<dbReference type="Gene3D" id="3.30.1140.40">
    <property type="entry name" value="Tctex-1"/>
    <property type="match status" value="1"/>
</dbReference>
<dbReference type="AlphaFoldDB" id="A0AAV8XZ99"/>
<evidence type="ECO:0008006" key="5">
    <source>
        <dbReference type="Google" id="ProtNLM"/>
    </source>
</evidence>
<dbReference type="GO" id="GO:0005868">
    <property type="term" value="C:cytoplasmic dynein complex"/>
    <property type="evidence" value="ECO:0007669"/>
    <property type="project" value="TreeGrafter"/>
</dbReference>
<feature type="compositionally biased region" description="Acidic residues" evidence="2">
    <location>
        <begin position="1"/>
        <end position="10"/>
    </location>
</feature>
<dbReference type="EMBL" id="JAPWTK010000275">
    <property type="protein sequence ID" value="KAJ8943805.1"/>
    <property type="molecule type" value="Genomic_DNA"/>
</dbReference>
<feature type="region of interest" description="Disordered" evidence="2">
    <location>
        <begin position="1"/>
        <end position="32"/>
    </location>
</feature>
<dbReference type="PANTHER" id="PTHR21255:SF7">
    <property type="entry name" value="DYNEIN LIGHT CHAIN TCTEX-TYPE PROTEIN 2B"/>
    <property type="match status" value="1"/>
</dbReference>
<organism evidence="3 4">
    <name type="scientific">Aromia moschata</name>
    <dbReference type="NCBI Taxonomy" id="1265417"/>
    <lineage>
        <taxon>Eukaryota</taxon>
        <taxon>Metazoa</taxon>
        <taxon>Ecdysozoa</taxon>
        <taxon>Arthropoda</taxon>
        <taxon>Hexapoda</taxon>
        <taxon>Insecta</taxon>
        <taxon>Pterygota</taxon>
        <taxon>Neoptera</taxon>
        <taxon>Endopterygota</taxon>
        <taxon>Coleoptera</taxon>
        <taxon>Polyphaga</taxon>
        <taxon>Cucujiformia</taxon>
        <taxon>Chrysomeloidea</taxon>
        <taxon>Cerambycidae</taxon>
        <taxon>Cerambycinae</taxon>
        <taxon>Callichromatini</taxon>
        <taxon>Aromia</taxon>
    </lineage>
</organism>
<dbReference type="CDD" id="cd21459">
    <property type="entry name" value="DLC-like_TCTEX1D2"/>
    <property type="match status" value="1"/>
</dbReference>
<dbReference type="InterPro" id="IPR005334">
    <property type="entry name" value="Tctex-1-like"/>
</dbReference>
<dbReference type="InterPro" id="IPR038586">
    <property type="entry name" value="Tctex-1-like_sf"/>
</dbReference>
<evidence type="ECO:0000313" key="3">
    <source>
        <dbReference type="EMBL" id="KAJ8943805.1"/>
    </source>
</evidence>
<comment type="caution">
    <text evidence="3">The sequence shown here is derived from an EMBL/GenBank/DDBJ whole genome shotgun (WGS) entry which is preliminary data.</text>
</comment>
<protein>
    <recommendedName>
        <fullName evidence="5">Dynein light chain</fullName>
    </recommendedName>
</protein>